<protein>
    <recommendedName>
        <fullName evidence="1">MADF domain-containing protein</fullName>
    </recommendedName>
</protein>
<dbReference type="EMBL" id="JBDJPC010000013">
    <property type="protein sequence ID" value="KAL1488633.1"/>
    <property type="molecule type" value="Genomic_DNA"/>
</dbReference>
<dbReference type="PROSITE" id="PS51029">
    <property type="entry name" value="MADF"/>
    <property type="match status" value="1"/>
</dbReference>
<name>A0ABD1E1R6_HYPHA</name>
<dbReference type="Pfam" id="PF10545">
    <property type="entry name" value="MADF_DNA_bdg"/>
    <property type="match status" value="1"/>
</dbReference>
<evidence type="ECO:0000313" key="2">
    <source>
        <dbReference type="EMBL" id="KAL1488633.1"/>
    </source>
</evidence>
<organism evidence="2 3">
    <name type="scientific">Hypothenemus hampei</name>
    <name type="common">Coffee berry borer</name>
    <dbReference type="NCBI Taxonomy" id="57062"/>
    <lineage>
        <taxon>Eukaryota</taxon>
        <taxon>Metazoa</taxon>
        <taxon>Ecdysozoa</taxon>
        <taxon>Arthropoda</taxon>
        <taxon>Hexapoda</taxon>
        <taxon>Insecta</taxon>
        <taxon>Pterygota</taxon>
        <taxon>Neoptera</taxon>
        <taxon>Endopterygota</taxon>
        <taxon>Coleoptera</taxon>
        <taxon>Polyphaga</taxon>
        <taxon>Cucujiformia</taxon>
        <taxon>Curculionidae</taxon>
        <taxon>Scolytinae</taxon>
        <taxon>Hypothenemus</taxon>
    </lineage>
</organism>
<gene>
    <name evidence="2" type="ORF">ABEB36_014433</name>
</gene>
<evidence type="ECO:0000259" key="1">
    <source>
        <dbReference type="PROSITE" id="PS51029"/>
    </source>
</evidence>
<dbReference type="PANTHER" id="PTHR21505">
    <property type="entry name" value="MADF DOMAIN-CONTAINING PROTEIN-RELATED"/>
    <property type="match status" value="1"/>
</dbReference>
<comment type="caution">
    <text evidence="2">The sequence shown here is derived from an EMBL/GenBank/DDBJ whole genome shotgun (WGS) entry which is preliminary data.</text>
</comment>
<dbReference type="PANTHER" id="PTHR21505:SF8">
    <property type="entry name" value="DPT-YFP REPRESSOR BY OVEREXPRESSION, ISOFORM D-RELATED"/>
    <property type="match status" value="1"/>
</dbReference>
<feature type="domain" description="MADF" evidence="1">
    <location>
        <begin position="12"/>
        <end position="105"/>
    </location>
</feature>
<evidence type="ECO:0000313" key="3">
    <source>
        <dbReference type="Proteomes" id="UP001566132"/>
    </source>
</evidence>
<sequence>MSVEWSHQVIEKLIDLYKGKSELWDPKNNNYHIKTRKNDAWKFVADEVRCGVSEVKAKITSLLSSFRREKLKVLKSIGTGKGRTDIYESRWFAFKYFDFLKDKDTPKNTLNTENIFTEISGPSACSKKTTNVAQAKIFISPKKVTAKMKKREDPRLPHAYNILENISNVPRDECATFGEHITIKLRKFNNHQRSILMHRINGLIFDAEMDLYSQDQYINSRPSTSSSSLTVYTPLCSPSLSHYSSPASSQSFSAGHLLNQESVPPSSESPSPASQYIINYNV</sequence>
<keyword evidence="3" id="KW-1185">Reference proteome</keyword>
<proteinExistence type="predicted"/>
<dbReference type="SMART" id="SM00595">
    <property type="entry name" value="MADF"/>
    <property type="match status" value="1"/>
</dbReference>
<accession>A0ABD1E1R6</accession>
<dbReference type="Proteomes" id="UP001566132">
    <property type="component" value="Unassembled WGS sequence"/>
</dbReference>
<reference evidence="2 3" key="1">
    <citation type="submission" date="2024-05" db="EMBL/GenBank/DDBJ databases">
        <title>Genetic variation in Jamaican populations of the coffee berry borer (Hypothenemus hampei).</title>
        <authorList>
            <person name="Errbii M."/>
            <person name="Myrie A."/>
        </authorList>
    </citation>
    <scope>NUCLEOTIDE SEQUENCE [LARGE SCALE GENOMIC DNA]</scope>
    <source>
        <strain evidence="2">JA-Hopewell-2020-01-JO</strain>
        <tissue evidence="2">Whole body</tissue>
    </source>
</reference>
<dbReference type="AlphaFoldDB" id="A0ABD1E1R6"/>
<dbReference type="InterPro" id="IPR006578">
    <property type="entry name" value="MADF-dom"/>
</dbReference>